<dbReference type="EMBL" id="FOIB01000001">
    <property type="protein sequence ID" value="SES97760.1"/>
    <property type="molecule type" value="Genomic_DNA"/>
</dbReference>
<dbReference type="Proteomes" id="UP000183760">
    <property type="component" value="Unassembled WGS sequence"/>
</dbReference>
<evidence type="ECO:0000313" key="3">
    <source>
        <dbReference type="EMBL" id="SES97760.1"/>
    </source>
</evidence>
<evidence type="ECO:0000313" key="4">
    <source>
        <dbReference type="Proteomes" id="UP000183760"/>
    </source>
</evidence>
<proteinExistence type="predicted"/>
<dbReference type="STRING" id="1334629.MFUL124B02_04605"/>
<dbReference type="EMBL" id="BJXR01000012">
    <property type="protein sequence ID" value="GEN05715.1"/>
    <property type="molecule type" value="Genomic_DNA"/>
</dbReference>
<evidence type="ECO:0000313" key="2">
    <source>
        <dbReference type="EMBL" id="GEN05715.1"/>
    </source>
</evidence>
<name>A0A511SUX9_MYXFU</name>
<dbReference type="AlphaFoldDB" id="A0A511SUX9"/>
<reference evidence="3 4" key="1">
    <citation type="submission" date="2016-10" db="EMBL/GenBank/DDBJ databases">
        <authorList>
            <person name="Varghese N."/>
            <person name="Submissions S."/>
        </authorList>
    </citation>
    <scope>NUCLEOTIDE SEQUENCE [LARGE SCALE GENOMIC DNA]</scope>
    <source>
        <strain evidence="3 4">DSM 16525</strain>
    </source>
</reference>
<organism evidence="2 5">
    <name type="scientific">Myxococcus fulvus</name>
    <dbReference type="NCBI Taxonomy" id="33"/>
    <lineage>
        <taxon>Bacteria</taxon>
        <taxon>Pseudomonadati</taxon>
        <taxon>Myxococcota</taxon>
        <taxon>Myxococcia</taxon>
        <taxon>Myxococcales</taxon>
        <taxon>Cystobacterineae</taxon>
        <taxon>Myxococcaceae</taxon>
        <taxon>Myxococcus</taxon>
    </lineage>
</organism>
<keyword evidence="4" id="KW-1185">Reference proteome</keyword>
<sequence length="127" mass="14161">MAGAGRTPVVHVKLAILLLELAPSDVQLHPVDITGCPDEYLILVATRLVRCIDDAATEEVRYWMPEDERPDKLGQYRSVFGMKLDPSRVGDAKVFRTWGWPVALIVSEDIKVALERARATGAEFEEV</sequence>
<feature type="domain" description="Immunity MXAN-0049 protein" evidence="1">
    <location>
        <begin position="32"/>
        <end position="127"/>
    </location>
</feature>
<comment type="caution">
    <text evidence="2">The sequence shown here is derived from an EMBL/GenBank/DDBJ whole genome shotgun (WGS) entry which is preliminary data.</text>
</comment>
<dbReference type="InterPro" id="IPR012433">
    <property type="entry name" value="Imm11"/>
</dbReference>
<protein>
    <recommendedName>
        <fullName evidence="1">Immunity MXAN-0049 protein domain-containing protein</fullName>
    </recommendedName>
</protein>
<dbReference type="Proteomes" id="UP000321514">
    <property type="component" value="Unassembled WGS sequence"/>
</dbReference>
<evidence type="ECO:0000313" key="5">
    <source>
        <dbReference type="Proteomes" id="UP000321514"/>
    </source>
</evidence>
<gene>
    <name evidence="2" type="ORF">MFU01_07520</name>
    <name evidence="3" type="ORF">SAMN05443572_101737</name>
</gene>
<reference evidence="2 5" key="2">
    <citation type="submission" date="2019-07" db="EMBL/GenBank/DDBJ databases">
        <title>Whole genome shotgun sequence of Myxococcus fulvus NBRC 100333.</title>
        <authorList>
            <person name="Hosoyama A."/>
            <person name="Uohara A."/>
            <person name="Ohji S."/>
            <person name="Ichikawa N."/>
        </authorList>
    </citation>
    <scope>NUCLEOTIDE SEQUENCE [LARGE SCALE GENOMIC DNA]</scope>
    <source>
        <strain evidence="2 5">NBRC 100333</strain>
    </source>
</reference>
<evidence type="ECO:0000259" key="1">
    <source>
        <dbReference type="Pfam" id="PF07791"/>
    </source>
</evidence>
<accession>A0A511SUX9</accession>
<dbReference type="Pfam" id="PF07791">
    <property type="entry name" value="Imm11"/>
    <property type="match status" value="1"/>
</dbReference>